<dbReference type="RefSeq" id="WP_011461230.1">
    <property type="nucleotide sequence ID" value="NZ_JAYFNZ010000042.1"/>
</dbReference>
<protein>
    <submittedName>
        <fullName evidence="2">Membrane protein</fullName>
    </submittedName>
</protein>
<reference evidence="2" key="1">
    <citation type="submission" date="2014-07" db="EMBL/GenBank/DDBJ databases">
        <authorList>
            <person name="Hornung V.Bastian."/>
        </authorList>
    </citation>
    <scope>NUCLEOTIDE SEQUENCE</scope>
    <source>
        <strain evidence="2">PCE-S</strain>
    </source>
</reference>
<keyword evidence="1" id="KW-0472">Membrane</keyword>
<feature type="transmembrane region" description="Helical" evidence="1">
    <location>
        <begin position="79"/>
        <end position="103"/>
    </location>
</feature>
<sequence>MKYFNTLKEVFISSLPLAAVIIIVCGFVAPMENAYDYVKLAVGYLGVVVGQALFLNGLDISILPIGKLVGSSLIRLKKALFIIIVGFLFGLLATVAEPALWVLAKQTHMIMAGVNEMVFVWVLSTGIGLFVGFSLFRILKDLNIKIVFAVFYIVIFIVVIFVPEQFIALAFDGSGATTGDVSVPFILALGLGISATMSKSKTNEDTFGIIGLASVGPILAVFIYGIVLKGVYGGVIPPAGLYNPGAVEHLGEIILDNMGGVALALFPIVIVFLPFQLFLIKLSKREFIKILLGTLVVYVGLLIFLSGIDFGFAFAGKYIGEVFLDAARPGWFKWLLLLVGFVLGAAITLSEPAVTVLGEQLEEITNGHITKMSIRITLAIGIGFAALICMVKILTQINILWFLIPLYAIALIMLRFSSRLFVGLAFDSGGVTGGALTSAFLTPLTLGTAQAVAASAGPGAQSVLINGFGIIAFISVTPLIAVQALGIIYDIRLSKTRKLITEAEAAELEELAALAAQAGKTETRDVQKKETNEESFIMEVKDRHE</sequence>
<feature type="transmembrane region" description="Helical" evidence="1">
    <location>
        <begin position="258"/>
        <end position="279"/>
    </location>
</feature>
<feature type="transmembrane region" description="Helical" evidence="1">
    <location>
        <begin position="37"/>
        <end position="58"/>
    </location>
</feature>
<feature type="transmembrane region" description="Helical" evidence="1">
    <location>
        <begin position="12"/>
        <end position="31"/>
    </location>
</feature>
<feature type="transmembrane region" description="Helical" evidence="1">
    <location>
        <begin position="207"/>
        <end position="227"/>
    </location>
</feature>
<proteinExistence type="predicted"/>
<feature type="transmembrane region" description="Helical" evidence="1">
    <location>
        <begin position="146"/>
        <end position="171"/>
    </location>
</feature>
<feature type="transmembrane region" description="Helical" evidence="1">
    <location>
        <begin position="334"/>
        <end position="354"/>
    </location>
</feature>
<gene>
    <name evidence="2" type="ORF">DPCES_3869</name>
</gene>
<dbReference type="OMA" id="RWIYLIS"/>
<feature type="transmembrane region" description="Helical" evidence="1">
    <location>
        <begin position="464"/>
        <end position="489"/>
    </location>
</feature>
<keyword evidence="1" id="KW-1133">Transmembrane helix</keyword>
<dbReference type="Pfam" id="PF07556">
    <property type="entry name" value="DUF1538"/>
    <property type="match status" value="2"/>
</dbReference>
<evidence type="ECO:0000256" key="1">
    <source>
        <dbReference type="SAM" id="Phobius"/>
    </source>
</evidence>
<dbReference type="InterPro" id="IPR011435">
    <property type="entry name" value="UmpAB"/>
</dbReference>
<feature type="transmembrane region" description="Helical" evidence="1">
    <location>
        <begin position="118"/>
        <end position="139"/>
    </location>
</feature>
<accession>A0A098B5U4</accession>
<dbReference type="PATRIC" id="fig|49338.4.peg.4160"/>
<dbReference type="AlphaFoldDB" id="A0A098B5U4"/>
<feature type="transmembrane region" description="Helical" evidence="1">
    <location>
        <begin position="374"/>
        <end position="393"/>
    </location>
</feature>
<dbReference type="EMBL" id="LK996017">
    <property type="protein sequence ID" value="CDX03755.1"/>
    <property type="molecule type" value="Genomic_DNA"/>
</dbReference>
<evidence type="ECO:0000313" key="2">
    <source>
        <dbReference type="EMBL" id="CDX03755.1"/>
    </source>
</evidence>
<feature type="transmembrane region" description="Helical" evidence="1">
    <location>
        <begin position="291"/>
        <end position="314"/>
    </location>
</feature>
<feature type="transmembrane region" description="Helical" evidence="1">
    <location>
        <begin position="399"/>
        <end position="417"/>
    </location>
</feature>
<name>A0A098B5U4_DESHA</name>
<feature type="transmembrane region" description="Helical" evidence="1">
    <location>
        <begin position="177"/>
        <end position="195"/>
    </location>
</feature>
<organism evidence="2">
    <name type="scientific">Desulfitobacterium hafniense</name>
    <name type="common">Desulfitobacterium frappieri</name>
    <dbReference type="NCBI Taxonomy" id="49338"/>
    <lineage>
        <taxon>Bacteria</taxon>
        <taxon>Bacillati</taxon>
        <taxon>Bacillota</taxon>
        <taxon>Clostridia</taxon>
        <taxon>Eubacteriales</taxon>
        <taxon>Desulfitobacteriaceae</taxon>
        <taxon>Desulfitobacterium</taxon>
    </lineage>
</organism>
<keyword evidence="1" id="KW-0812">Transmembrane</keyword>
<feature type="transmembrane region" description="Helical" evidence="1">
    <location>
        <begin position="424"/>
        <end position="444"/>
    </location>
</feature>